<dbReference type="InterPro" id="IPR050300">
    <property type="entry name" value="GDXG_lipolytic_enzyme"/>
</dbReference>
<name>A0A0C9V8E7_9AGAM</name>
<feature type="domain" description="Alpha/beta hydrolase fold-3" evidence="2">
    <location>
        <begin position="95"/>
        <end position="313"/>
    </location>
</feature>
<proteinExistence type="predicted"/>
<keyword evidence="1" id="KW-0378">Hydrolase</keyword>
<dbReference type="InterPro" id="IPR029058">
    <property type="entry name" value="AB_hydrolase_fold"/>
</dbReference>
<evidence type="ECO:0000313" key="3">
    <source>
        <dbReference type="EMBL" id="KIJ61969.1"/>
    </source>
</evidence>
<dbReference type="Proteomes" id="UP000053820">
    <property type="component" value="Unassembled WGS sequence"/>
</dbReference>
<accession>A0A0C9V8E7</accession>
<dbReference type="SUPFAM" id="SSF53474">
    <property type="entry name" value="alpha/beta-Hydrolases"/>
    <property type="match status" value="1"/>
</dbReference>
<dbReference type="HOGENOM" id="CLU_824324_0_0_1"/>
<dbReference type="EMBL" id="KN839858">
    <property type="protein sequence ID" value="KIJ61969.1"/>
    <property type="molecule type" value="Genomic_DNA"/>
</dbReference>
<evidence type="ECO:0000256" key="1">
    <source>
        <dbReference type="ARBA" id="ARBA00022801"/>
    </source>
</evidence>
<dbReference type="GO" id="GO:0016787">
    <property type="term" value="F:hydrolase activity"/>
    <property type="evidence" value="ECO:0007669"/>
    <property type="project" value="UniProtKB-KW"/>
</dbReference>
<reference evidence="3 4" key="1">
    <citation type="submission" date="2014-04" db="EMBL/GenBank/DDBJ databases">
        <title>Evolutionary Origins and Diversification of the Mycorrhizal Mutualists.</title>
        <authorList>
            <consortium name="DOE Joint Genome Institute"/>
            <consortium name="Mycorrhizal Genomics Consortium"/>
            <person name="Kohler A."/>
            <person name="Kuo A."/>
            <person name="Nagy L.G."/>
            <person name="Floudas D."/>
            <person name="Copeland A."/>
            <person name="Barry K.W."/>
            <person name="Cichocki N."/>
            <person name="Veneault-Fourrey C."/>
            <person name="LaButti K."/>
            <person name="Lindquist E.A."/>
            <person name="Lipzen A."/>
            <person name="Lundell T."/>
            <person name="Morin E."/>
            <person name="Murat C."/>
            <person name="Riley R."/>
            <person name="Ohm R."/>
            <person name="Sun H."/>
            <person name="Tunlid A."/>
            <person name="Henrissat B."/>
            <person name="Grigoriev I.V."/>
            <person name="Hibbett D.S."/>
            <person name="Martin F."/>
        </authorList>
    </citation>
    <scope>NUCLEOTIDE SEQUENCE [LARGE SCALE GENOMIC DNA]</scope>
    <source>
        <strain evidence="3 4">MD-312</strain>
    </source>
</reference>
<dbReference type="PANTHER" id="PTHR48081">
    <property type="entry name" value="AB HYDROLASE SUPERFAMILY PROTEIN C4A8.06C"/>
    <property type="match status" value="1"/>
</dbReference>
<dbReference type="OrthoDB" id="2152029at2759"/>
<protein>
    <recommendedName>
        <fullName evidence="2">Alpha/beta hydrolase fold-3 domain-containing protein</fullName>
    </recommendedName>
</protein>
<keyword evidence="4" id="KW-1185">Reference proteome</keyword>
<dbReference type="AlphaFoldDB" id="A0A0C9V8E7"/>
<dbReference type="PANTHER" id="PTHR48081:SF8">
    <property type="entry name" value="ALPHA_BETA HYDROLASE FOLD-3 DOMAIN-CONTAINING PROTEIN-RELATED"/>
    <property type="match status" value="1"/>
</dbReference>
<organism evidence="3 4">
    <name type="scientific">Hydnomerulius pinastri MD-312</name>
    <dbReference type="NCBI Taxonomy" id="994086"/>
    <lineage>
        <taxon>Eukaryota</taxon>
        <taxon>Fungi</taxon>
        <taxon>Dikarya</taxon>
        <taxon>Basidiomycota</taxon>
        <taxon>Agaricomycotina</taxon>
        <taxon>Agaricomycetes</taxon>
        <taxon>Agaricomycetidae</taxon>
        <taxon>Boletales</taxon>
        <taxon>Boletales incertae sedis</taxon>
        <taxon>Leucogyrophana</taxon>
    </lineage>
</organism>
<dbReference type="Pfam" id="PF07859">
    <property type="entry name" value="Abhydrolase_3"/>
    <property type="match status" value="1"/>
</dbReference>
<dbReference type="Gene3D" id="3.40.50.1820">
    <property type="entry name" value="alpha/beta hydrolase"/>
    <property type="match status" value="1"/>
</dbReference>
<gene>
    <name evidence="3" type="ORF">HYDPIDRAFT_169361</name>
</gene>
<evidence type="ECO:0000313" key="4">
    <source>
        <dbReference type="Proteomes" id="UP000053820"/>
    </source>
</evidence>
<sequence>MALTEEQQTALSQLRALFANWVVPFGSAKSSEERAAIPETGVPEDIIVRVETAQPSSIPNDIIPSTKLRNWESVPIFFYTLRTASQPPPPDAKVILHIHGGGSVSGHPAEERFIRLFSRMLRALSSGSKSAEQYVIAAPSYRLSTTPQNAFPGALQDLVSAYDYLITQGYKASNIVISGDSAGGNHALILTYLISKSPSRTLPSSVVTYAPVATHVYTSLSEHARAQSSVDIFPLSVYETSSKMYLGDSDLRLEDPLISGIHIPFNNTWPKTLILVGTGDQLIDTSRTLEQKINYANVSVELVEYDRVPHGWWTLPHIFPNENQDALHRMTKFVLGTA</sequence>
<dbReference type="InterPro" id="IPR013094">
    <property type="entry name" value="AB_hydrolase_3"/>
</dbReference>
<evidence type="ECO:0000259" key="2">
    <source>
        <dbReference type="Pfam" id="PF07859"/>
    </source>
</evidence>